<dbReference type="PIRSF" id="PIRSF018266">
    <property type="entry name" value="FecR"/>
    <property type="match status" value="1"/>
</dbReference>
<name>A0ABW5UEI5_9SPHI</name>
<sequence>METELRRLIKRYNAGQCTAEEIAWIESWYNELNEDQRIALSEADLHEEKLLIWKEIAIKTTHIRKTRLLYPKTIAAAAAAILLLFGAWFLFYTDRMSLEQTETALVAKSDIAPGQEDATLTLSDGRKIVLSSTQNGELAVDSGVHIFKSPDGQLTYQIMDSDKTVGGINTLSTANGQSFRISLPDGSLVHLNAASSISYSSKLVDHGRRMVKLDGEAYFDVASNKELPFVVETSQQEIHVLGTQFNVNAYADNGFVKTTLEEGEVKVKSGNATRIIAPGQEAKTANGRLAVSPANLEEALSWKNGYFRFNDQKLTNVMTELSRWYDIEVVYTDKIINETFTGTLSRNRNISQALNILEKTNSVKFKIEGRRIIVTQ</sequence>
<dbReference type="InterPro" id="IPR032508">
    <property type="entry name" value="FecR_C"/>
</dbReference>
<feature type="transmembrane region" description="Helical" evidence="1">
    <location>
        <begin position="69"/>
        <end position="91"/>
    </location>
</feature>
<dbReference type="InterPro" id="IPR006860">
    <property type="entry name" value="FecR"/>
</dbReference>
<comment type="caution">
    <text evidence="4">The sequence shown here is derived from an EMBL/GenBank/DDBJ whole genome shotgun (WGS) entry which is preliminary data.</text>
</comment>
<keyword evidence="1" id="KW-0812">Transmembrane</keyword>
<organism evidence="4 5">
    <name type="scientific">Sphingobacterium populi</name>
    <dbReference type="NCBI Taxonomy" id="1812824"/>
    <lineage>
        <taxon>Bacteria</taxon>
        <taxon>Pseudomonadati</taxon>
        <taxon>Bacteroidota</taxon>
        <taxon>Sphingobacteriia</taxon>
        <taxon>Sphingobacteriales</taxon>
        <taxon>Sphingobacteriaceae</taxon>
        <taxon>Sphingobacterium</taxon>
    </lineage>
</organism>
<gene>
    <name evidence="4" type="ORF">ACFSQ6_13045</name>
</gene>
<dbReference type="Pfam" id="PF16344">
    <property type="entry name" value="FecR_C"/>
    <property type="match status" value="1"/>
</dbReference>
<feature type="domain" description="Protein FecR C-terminal" evidence="3">
    <location>
        <begin position="306"/>
        <end position="374"/>
    </location>
</feature>
<dbReference type="Pfam" id="PF04773">
    <property type="entry name" value="FecR"/>
    <property type="match status" value="1"/>
</dbReference>
<keyword evidence="5" id="KW-1185">Reference proteome</keyword>
<dbReference type="PANTHER" id="PTHR30273">
    <property type="entry name" value="PERIPLASMIC SIGNAL SENSOR AND SIGMA FACTOR ACTIVATOR FECR-RELATED"/>
    <property type="match status" value="1"/>
</dbReference>
<proteinExistence type="predicted"/>
<dbReference type="PANTHER" id="PTHR30273:SF2">
    <property type="entry name" value="PROTEIN FECR"/>
    <property type="match status" value="1"/>
</dbReference>
<evidence type="ECO:0000256" key="1">
    <source>
        <dbReference type="SAM" id="Phobius"/>
    </source>
</evidence>
<accession>A0ABW5UEI5</accession>
<dbReference type="InterPro" id="IPR012373">
    <property type="entry name" value="Ferrdict_sens_TM"/>
</dbReference>
<evidence type="ECO:0000313" key="4">
    <source>
        <dbReference type="EMBL" id="MFD2744318.1"/>
    </source>
</evidence>
<dbReference type="RefSeq" id="WP_066751493.1">
    <property type="nucleotide sequence ID" value="NZ_JBHUMB010000014.1"/>
</dbReference>
<keyword evidence="1" id="KW-0472">Membrane</keyword>
<dbReference type="EMBL" id="JBHUMB010000014">
    <property type="protein sequence ID" value="MFD2744318.1"/>
    <property type="molecule type" value="Genomic_DNA"/>
</dbReference>
<keyword evidence="1" id="KW-1133">Transmembrane helix</keyword>
<evidence type="ECO:0000259" key="3">
    <source>
        <dbReference type="Pfam" id="PF16344"/>
    </source>
</evidence>
<feature type="domain" description="FecR protein" evidence="2">
    <location>
        <begin position="170"/>
        <end position="266"/>
    </location>
</feature>
<evidence type="ECO:0000313" key="5">
    <source>
        <dbReference type="Proteomes" id="UP001597418"/>
    </source>
</evidence>
<protein>
    <submittedName>
        <fullName evidence="4">FecR family protein</fullName>
    </submittedName>
</protein>
<dbReference type="Gene3D" id="2.60.120.1440">
    <property type="match status" value="1"/>
</dbReference>
<evidence type="ECO:0000259" key="2">
    <source>
        <dbReference type="Pfam" id="PF04773"/>
    </source>
</evidence>
<reference evidence="5" key="1">
    <citation type="journal article" date="2019" name="Int. J. Syst. Evol. Microbiol.">
        <title>The Global Catalogue of Microorganisms (GCM) 10K type strain sequencing project: providing services to taxonomists for standard genome sequencing and annotation.</title>
        <authorList>
            <consortium name="The Broad Institute Genomics Platform"/>
            <consortium name="The Broad Institute Genome Sequencing Center for Infectious Disease"/>
            <person name="Wu L."/>
            <person name="Ma J."/>
        </authorList>
    </citation>
    <scope>NUCLEOTIDE SEQUENCE [LARGE SCALE GENOMIC DNA]</scope>
    <source>
        <strain evidence="5">KCTC 42247</strain>
    </source>
</reference>
<dbReference type="Gene3D" id="3.55.50.30">
    <property type="match status" value="1"/>
</dbReference>
<dbReference type="Proteomes" id="UP001597418">
    <property type="component" value="Unassembled WGS sequence"/>
</dbReference>